<dbReference type="PANTHER" id="PTHR42871:SF1">
    <property type="entry name" value="CITRATE SYNTHASE"/>
    <property type="match status" value="1"/>
</dbReference>
<evidence type="ECO:0000256" key="2">
    <source>
        <dbReference type="ARBA" id="ARBA00010566"/>
    </source>
</evidence>
<evidence type="ECO:0000256" key="1">
    <source>
        <dbReference type="ARBA" id="ARBA00004751"/>
    </source>
</evidence>
<keyword evidence="4 5" id="KW-0808">Transferase</keyword>
<dbReference type="InterPro" id="IPR036969">
    <property type="entry name" value="Citrate_synthase_sf"/>
</dbReference>
<dbReference type="InterPro" id="IPR016142">
    <property type="entry name" value="Citrate_synth-like_lrg_a-sub"/>
</dbReference>
<sequence length="477" mass="54301">MEQNYTYKTFTEAEQLQKIKPIIPQVPKEHKEATLTLPNGTKVKLPVYQGTEGDPMIDIQKLYAQTGLFTFDPGFTATGSCASTITYINGGKGELRYRGYEIEDLAKNSTYMEVCYLLIYGELPDVKELEKFESLVVSEMLIHQKLVQMYDGFQKDAHPMAIISAVVGAMSSFMNDIDIKDPRNRENIIIKTVAKLPTIAAFAYRTANGLPILQPQKKLSYMENFLYMLFGNPMEQNFSISKEIVKAMETIFIVHADHEQNASTSTVRIAGSSNANPIACISAGIASLWGPAHGGANEACLKMLHEIGDSSQVPEVIKKIKEKKFRLMGFGHRIYKNFDPRAQVMKDMCDKVLKIVDKQDCEILKIALELEKEALSDQYFVDRKLYPNVDYYTGIIYEALDIPRNMFTVMFAIARSIGWIVHWNESISENLNKISRPRQLYVGHDLRDFIPIEEREEKQTNITELPRINKITNLQYL</sequence>
<gene>
    <name evidence="8" type="ORF">PPERSA_03357</name>
</gene>
<accession>A0A0V0R1K0</accession>
<dbReference type="PROSITE" id="PS00480">
    <property type="entry name" value="CITRATE_SYNTHASE"/>
    <property type="match status" value="1"/>
</dbReference>
<dbReference type="PANTHER" id="PTHR42871">
    <property type="entry name" value="CITRATE SYNTHASE"/>
    <property type="match status" value="1"/>
</dbReference>
<dbReference type="OMA" id="SGVMAHW"/>
<evidence type="ECO:0000256" key="5">
    <source>
        <dbReference type="PIRNR" id="PIRNR001369"/>
    </source>
</evidence>
<dbReference type="GO" id="GO:0006099">
    <property type="term" value="P:tricarboxylic acid cycle"/>
    <property type="evidence" value="ECO:0007669"/>
    <property type="project" value="UniProtKB-UniPathway"/>
</dbReference>
<evidence type="ECO:0000256" key="3">
    <source>
        <dbReference type="ARBA" id="ARBA00022532"/>
    </source>
</evidence>
<dbReference type="InterPro" id="IPR016143">
    <property type="entry name" value="Citrate_synth-like_sm_a-sub"/>
</dbReference>
<comment type="caution">
    <text evidence="8">The sequence shown here is derived from an EMBL/GenBank/DDBJ whole genome shotgun (WGS) entry which is preliminary data.</text>
</comment>
<dbReference type="NCBIfam" id="NF004126">
    <property type="entry name" value="PRK05614.1"/>
    <property type="match status" value="1"/>
</dbReference>
<dbReference type="Pfam" id="PF00285">
    <property type="entry name" value="Citrate_synt"/>
    <property type="match status" value="1"/>
</dbReference>
<reference evidence="8 9" key="1">
    <citation type="journal article" date="2015" name="Sci. Rep.">
        <title>Genome of the facultative scuticociliatosis pathogen Pseudocohnilembus persalinus provides insight into its virulence through horizontal gene transfer.</title>
        <authorList>
            <person name="Xiong J."/>
            <person name="Wang G."/>
            <person name="Cheng J."/>
            <person name="Tian M."/>
            <person name="Pan X."/>
            <person name="Warren A."/>
            <person name="Jiang C."/>
            <person name="Yuan D."/>
            <person name="Miao W."/>
        </authorList>
    </citation>
    <scope>NUCLEOTIDE SEQUENCE [LARGE SCALE GENOMIC DNA]</scope>
    <source>
        <strain evidence="8">36N120E</strain>
    </source>
</reference>
<dbReference type="OrthoDB" id="435022at2759"/>
<dbReference type="Proteomes" id="UP000054937">
    <property type="component" value="Unassembled WGS sequence"/>
</dbReference>
<comment type="similarity">
    <text evidence="2 5 7">Belongs to the citrate synthase family.</text>
</comment>
<protein>
    <recommendedName>
        <fullName evidence="5 7">Citrate synthase</fullName>
    </recommendedName>
</protein>
<dbReference type="InterPro" id="IPR010953">
    <property type="entry name" value="Citrate_synthase_typ-I"/>
</dbReference>
<comment type="pathway">
    <text evidence="1">Carbohydrate metabolism; tricarboxylic acid cycle; isocitrate from oxaloacetate: step 1/2.</text>
</comment>
<dbReference type="AlphaFoldDB" id="A0A0V0R1K0"/>
<evidence type="ECO:0000256" key="7">
    <source>
        <dbReference type="RuleBase" id="RU000441"/>
    </source>
</evidence>
<dbReference type="NCBIfam" id="TIGR01798">
    <property type="entry name" value="cit_synth_I"/>
    <property type="match status" value="1"/>
</dbReference>
<proteinExistence type="inferred from homology"/>
<dbReference type="InterPro" id="IPR024176">
    <property type="entry name" value="Citrate_synthase_bac-typ"/>
</dbReference>
<evidence type="ECO:0000313" key="9">
    <source>
        <dbReference type="Proteomes" id="UP000054937"/>
    </source>
</evidence>
<dbReference type="SUPFAM" id="SSF48256">
    <property type="entry name" value="Citrate synthase"/>
    <property type="match status" value="1"/>
</dbReference>
<dbReference type="GO" id="GO:0046912">
    <property type="term" value="F:acyltransferase activity, acyl groups converted into alkyl on transfer"/>
    <property type="evidence" value="ECO:0007669"/>
    <property type="project" value="InterPro"/>
</dbReference>
<dbReference type="FunFam" id="1.10.230.10:FF:000002">
    <property type="entry name" value="Citrate synthase"/>
    <property type="match status" value="1"/>
</dbReference>
<dbReference type="Gene3D" id="1.10.580.10">
    <property type="entry name" value="Citrate Synthase, domain 1"/>
    <property type="match status" value="1"/>
</dbReference>
<dbReference type="InParanoid" id="A0A0V0R1K0"/>
<dbReference type="InterPro" id="IPR002020">
    <property type="entry name" value="Citrate_synthase"/>
</dbReference>
<keyword evidence="9" id="KW-1185">Reference proteome</keyword>
<name>A0A0V0R1K0_PSEPJ</name>
<evidence type="ECO:0000256" key="6">
    <source>
        <dbReference type="PIRSR" id="PIRSR001369-1"/>
    </source>
</evidence>
<dbReference type="PRINTS" id="PR00143">
    <property type="entry name" value="CITRTSNTHASE"/>
</dbReference>
<dbReference type="InterPro" id="IPR019810">
    <property type="entry name" value="Citrate_synthase_AS"/>
</dbReference>
<organism evidence="8 9">
    <name type="scientific">Pseudocohnilembus persalinus</name>
    <name type="common">Ciliate</name>
    <dbReference type="NCBI Taxonomy" id="266149"/>
    <lineage>
        <taxon>Eukaryota</taxon>
        <taxon>Sar</taxon>
        <taxon>Alveolata</taxon>
        <taxon>Ciliophora</taxon>
        <taxon>Intramacronucleata</taxon>
        <taxon>Oligohymenophorea</taxon>
        <taxon>Scuticociliatia</taxon>
        <taxon>Philasterida</taxon>
        <taxon>Pseudocohnilembidae</taxon>
        <taxon>Pseudocohnilembus</taxon>
    </lineage>
</organism>
<dbReference type="Gene3D" id="2.20.28.60">
    <property type="match status" value="1"/>
</dbReference>
<dbReference type="GO" id="GO:0005737">
    <property type="term" value="C:cytoplasm"/>
    <property type="evidence" value="ECO:0007669"/>
    <property type="project" value="InterPro"/>
</dbReference>
<dbReference type="Gene3D" id="1.10.230.10">
    <property type="entry name" value="Cytochrome P450-Terp, domain 2"/>
    <property type="match status" value="1"/>
</dbReference>
<evidence type="ECO:0000256" key="4">
    <source>
        <dbReference type="ARBA" id="ARBA00022679"/>
    </source>
</evidence>
<evidence type="ECO:0000313" key="8">
    <source>
        <dbReference type="EMBL" id="KRX08363.1"/>
    </source>
</evidence>
<feature type="active site" evidence="6">
    <location>
        <position position="390"/>
    </location>
</feature>
<dbReference type="UniPathway" id="UPA00223">
    <property type="reaction ID" value="UER00717"/>
</dbReference>
<dbReference type="PIRSF" id="PIRSF001369">
    <property type="entry name" value="Citrate_synth"/>
    <property type="match status" value="1"/>
</dbReference>
<dbReference type="EMBL" id="LDAU01000065">
    <property type="protein sequence ID" value="KRX08363.1"/>
    <property type="molecule type" value="Genomic_DNA"/>
</dbReference>
<keyword evidence="3" id="KW-0816">Tricarboxylic acid cycle</keyword>
<feature type="active site" evidence="6">
    <location>
        <position position="332"/>
    </location>
</feature>